<gene>
    <name evidence="1" type="ORF">AMECASPLE_009845</name>
</gene>
<evidence type="ECO:0000313" key="2">
    <source>
        <dbReference type="Proteomes" id="UP001469553"/>
    </source>
</evidence>
<reference evidence="1 2" key="1">
    <citation type="submission" date="2021-06" db="EMBL/GenBank/DDBJ databases">
        <authorList>
            <person name="Palmer J.M."/>
        </authorList>
    </citation>
    <scope>NUCLEOTIDE SEQUENCE [LARGE SCALE GENOMIC DNA]</scope>
    <source>
        <strain evidence="1 2">AS_MEX2019</strain>
        <tissue evidence="1">Muscle</tissue>
    </source>
</reference>
<organism evidence="1 2">
    <name type="scientific">Ameca splendens</name>
    <dbReference type="NCBI Taxonomy" id="208324"/>
    <lineage>
        <taxon>Eukaryota</taxon>
        <taxon>Metazoa</taxon>
        <taxon>Chordata</taxon>
        <taxon>Craniata</taxon>
        <taxon>Vertebrata</taxon>
        <taxon>Euteleostomi</taxon>
        <taxon>Actinopterygii</taxon>
        <taxon>Neopterygii</taxon>
        <taxon>Teleostei</taxon>
        <taxon>Neoteleostei</taxon>
        <taxon>Acanthomorphata</taxon>
        <taxon>Ovalentaria</taxon>
        <taxon>Atherinomorphae</taxon>
        <taxon>Cyprinodontiformes</taxon>
        <taxon>Goodeidae</taxon>
        <taxon>Ameca</taxon>
    </lineage>
</organism>
<comment type="caution">
    <text evidence="1">The sequence shown here is derived from an EMBL/GenBank/DDBJ whole genome shotgun (WGS) entry which is preliminary data.</text>
</comment>
<name>A0ABV0ZLX2_9TELE</name>
<accession>A0ABV0ZLX2</accession>
<dbReference type="Proteomes" id="UP001469553">
    <property type="component" value="Unassembled WGS sequence"/>
</dbReference>
<evidence type="ECO:0000313" key="1">
    <source>
        <dbReference type="EMBL" id="MEQ2306605.1"/>
    </source>
</evidence>
<sequence>MLKEVCTHRSSVLFAAADDLGAKSRCVSPHLSPTILGHPQGISRKRGNMCILLPGLALHPSLLHCDVHLSLQRKLSRRHPG</sequence>
<dbReference type="EMBL" id="JAHRIP010066391">
    <property type="protein sequence ID" value="MEQ2306605.1"/>
    <property type="molecule type" value="Genomic_DNA"/>
</dbReference>
<keyword evidence="2" id="KW-1185">Reference proteome</keyword>
<proteinExistence type="predicted"/>
<protein>
    <submittedName>
        <fullName evidence="1">Uncharacterized protein</fullName>
    </submittedName>
</protein>